<feature type="transmembrane region" description="Helical" evidence="6">
    <location>
        <begin position="58"/>
        <end position="77"/>
    </location>
</feature>
<evidence type="ECO:0000313" key="8">
    <source>
        <dbReference type="Proteomes" id="UP001500782"/>
    </source>
</evidence>
<keyword evidence="5 6" id="KW-0472">Membrane</keyword>
<protein>
    <submittedName>
        <fullName evidence="7">Aromatic acid exporter family protein</fullName>
    </submittedName>
</protein>
<sequence>MGVFKRFRFVGGRIMKTGVAVLITALICDFLDWPAMFAVITAIVTIEPTAADSIKKAFIRFPASALGAGFAVLFSYFLGDTPITYALVTLATIITCTKLHLHAGTLVAVLTGVAMISTIHDEFVSSFFIRLGTTTTGLVVSSLVNLLLLPPNYSETISKKVHQLYIKTGTLLEKRGIEVIKLHPLQRETKMVFREIQAEIEQVEKLCQYQKEEWRLHRTIRKDLRYFHYEYKKLTLLRQILYHLGNLIHLPAKDETIPEHEEVKILTAIQSIKNIIHHPQFEIDDGHYSIMEGLLEDLWVEHPVIHEQSFKSIKHHFSNRKVLKYELLSIHDLLNELVSIQEQERQHFSMLRRNLKKG</sequence>
<evidence type="ECO:0000313" key="7">
    <source>
        <dbReference type="EMBL" id="GAA0315337.1"/>
    </source>
</evidence>
<dbReference type="EMBL" id="BAAADJ010000003">
    <property type="protein sequence ID" value="GAA0315337.1"/>
    <property type="molecule type" value="Genomic_DNA"/>
</dbReference>
<keyword evidence="4 6" id="KW-1133">Transmembrane helix</keyword>
<keyword evidence="3 6" id="KW-0812">Transmembrane</keyword>
<evidence type="ECO:0000256" key="2">
    <source>
        <dbReference type="ARBA" id="ARBA00022475"/>
    </source>
</evidence>
<evidence type="ECO:0000256" key="6">
    <source>
        <dbReference type="SAM" id="Phobius"/>
    </source>
</evidence>
<dbReference type="Pfam" id="PF06081">
    <property type="entry name" value="ArAE_1"/>
    <property type="match status" value="1"/>
</dbReference>
<accession>A0ABN0VRA6</accession>
<evidence type="ECO:0000256" key="4">
    <source>
        <dbReference type="ARBA" id="ARBA00022989"/>
    </source>
</evidence>
<keyword evidence="2" id="KW-1003">Cell membrane</keyword>
<dbReference type="InterPro" id="IPR010343">
    <property type="entry name" value="ArAE_1"/>
</dbReference>
<keyword evidence="8" id="KW-1185">Reference proteome</keyword>
<comment type="caution">
    <text evidence="7">The sequence shown here is derived from an EMBL/GenBank/DDBJ whole genome shotgun (WGS) entry which is preliminary data.</text>
</comment>
<feature type="transmembrane region" description="Helical" evidence="6">
    <location>
        <begin position="20"/>
        <end position="46"/>
    </location>
</feature>
<comment type="subcellular location">
    <subcellularLocation>
        <location evidence="1">Cell membrane</location>
        <topology evidence="1">Multi-pass membrane protein</topology>
    </subcellularLocation>
</comment>
<proteinExistence type="predicted"/>
<evidence type="ECO:0000256" key="3">
    <source>
        <dbReference type="ARBA" id="ARBA00022692"/>
    </source>
</evidence>
<evidence type="ECO:0000256" key="5">
    <source>
        <dbReference type="ARBA" id="ARBA00023136"/>
    </source>
</evidence>
<feature type="transmembrane region" description="Helical" evidence="6">
    <location>
        <begin position="128"/>
        <end position="149"/>
    </location>
</feature>
<reference evidence="7 8" key="1">
    <citation type="journal article" date="2019" name="Int. J. Syst. Evol. Microbiol.">
        <title>The Global Catalogue of Microorganisms (GCM) 10K type strain sequencing project: providing services to taxonomists for standard genome sequencing and annotation.</title>
        <authorList>
            <consortium name="The Broad Institute Genomics Platform"/>
            <consortium name="The Broad Institute Genome Sequencing Center for Infectious Disease"/>
            <person name="Wu L."/>
            <person name="Ma J."/>
        </authorList>
    </citation>
    <scope>NUCLEOTIDE SEQUENCE [LARGE SCALE GENOMIC DNA]</scope>
    <source>
        <strain evidence="7 8">JCM 9731</strain>
    </source>
</reference>
<feature type="transmembrane region" description="Helical" evidence="6">
    <location>
        <begin position="83"/>
        <end position="116"/>
    </location>
</feature>
<gene>
    <name evidence="7" type="ORF">GCM10008967_02340</name>
</gene>
<name>A0ABN0VRA6_9BACI</name>
<evidence type="ECO:0000256" key="1">
    <source>
        <dbReference type="ARBA" id="ARBA00004651"/>
    </source>
</evidence>
<dbReference type="Proteomes" id="UP001500782">
    <property type="component" value="Unassembled WGS sequence"/>
</dbReference>
<organism evidence="7 8">
    <name type="scientific">Bacillus carboniphilus</name>
    <dbReference type="NCBI Taxonomy" id="86663"/>
    <lineage>
        <taxon>Bacteria</taxon>
        <taxon>Bacillati</taxon>
        <taxon>Bacillota</taxon>
        <taxon>Bacilli</taxon>
        <taxon>Bacillales</taxon>
        <taxon>Bacillaceae</taxon>
        <taxon>Bacillus</taxon>
    </lineage>
</organism>